<feature type="domain" description="U3 small nucleolar RNA-associated protein 20 N-terminal" evidence="1">
    <location>
        <begin position="103"/>
        <end position="330"/>
    </location>
</feature>
<protein>
    <recommendedName>
        <fullName evidence="1">U3 small nucleolar RNA-associated protein 20 N-terminal domain-containing protein</fullName>
    </recommendedName>
</protein>
<accession>A0ABY9CX62</accession>
<sequence length="333" mass="37248">MAALAHKTVILVTHQVEFLSEVDKILVMEAGQITQSGSYEELLTFGTVFEQLVNAHKNAVTILEFSNDEQVEPQKLDQNLLEKSHGSLSTKENSEGEISMMLASEAIISCVLKFIKNLLNLDSELDDEDITIKNVLLPNIETLIRSLHCLFQSCNATKSILVKYPGETELRIFKLLSKYIKDPLQARKFIDNLLPFLGKKAQNSDACLEALQVIRDIIPVSRSETSPKILNVVSPLLISAGLDMRLTICDLLGVLAETNPSVLSVTNLISELNMTSVMETGGLDYDTKVHAYEKISMEFFYPIPENQALVILSRCIYDMSSNELILRHNAYRL</sequence>
<evidence type="ECO:0000313" key="3">
    <source>
        <dbReference type="Proteomes" id="UP001227230"/>
    </source>
</evidence>
<dbReference type="EMBL" id="CP126659">
    <property type="protein sequence ID" value="WJZ99949.1"/>
    <property type="molecule type" value="Genomic_DNA"/>
</dbReference>
<dbReference type="SUPFAM" id="SSF48371">
    <property type="entry name" value="ARM repeat"/>
    <property type="match status" value="1"/>
</dbReference>
<name>A0ABY9CX62_VITVI</name>
<dbReference type="PANTHER" id="PTHR17695">
    <property type="entry name" value="SMALL SUBUNIT PROCESSOME COMPONENT 20 HOMOLOG"/>
    <property type="match status" value="1"/>
</dbReference>
<evidence type="ECO:0000259" key="1">
    <source>
        <dbReference type="Pfam" id="PF07539"/>
    </source>
</evidence>
<evidence type="ECO:0000313" key="2">
    <source>
        <dbReference type="EMBL" id="WJZ99949.1"/>
    </source>
</evidence>
<dbReference type="InterPro" id="IPR027417">
    <property type="entry name" value="P-loop_NTPase"/>
</dbReference>
<dbReference type="SUPFAM" id="SSF52540">
    <property type="entry name" value="P-loop containing nucleoside triphosphate hydrolases"/>
    <property type="match status" value="1"/>
</dbReference>
<dbReference type="PANTHER" id="PTHR17695:SF11">
    <property type="entry name" value="SMALL SUBUNIT PROCESSOME COMPONENT 20 HOMOLOG"/>
    <property type="match status" value="1"/>
</dbReference>
<gene>
    <name evidence="2" type="ORF">VitviT2T_018353</name>
</gene>
<dbReference type="Gene3D" id="3.40.50.300">
    <property type="entry name" value="P-loop containing nucleotide triphosphate hydrolases"/>
    <property type="match status" value="1"/>
</dbReference>
<dbReference type="InterPro" id="IPR011430">
    <property type="entry name" value="UTP20_N"/>
</dbReference>
<organism evidence="2 3">
    <name type="scientific">Vitis vinifera</name>
    <name type="common">Grape</name>
    <dbReference type="NCBI Taxonomy" id="29760"/>
    <lineage>
        <taxon>Eukaryota</taxon>
        <taxon>Viridiplantae</taxon>
        <taxon>Streptophyta</taxon>
        <taxon>Embryophyta</taxon>
        <taxon>Tracheophyta</taxon>
        <taxon>Spermatophyta</taxon>
        <taxon>Magnoliopsida</taxon>
        <taxon>eudicotyledons</taxon>
        <taxon>Gunneridae</taxon>
        <taxon>Pentapetalae</taxon>
        <taxon>rosids</taxon>
        <taxon>Vitales</taxon>
        <taxon>Vitaceae</taxon>
        <taxon>Viteae</taxon>
        <taxon>Vitis</taxon>
    </lineage>
</organism>
<dbReference type="Pfam" id="PF07539">
    <property type="entry name" value="UTP20_N"/>
    <property type="match status" value="1"/>
</dbReference>
<dbReference type="Proteomes" id="UP001227230">
    <property type="component" value="Chromosome 12"/>
</dbReference>
<dbReference type="InterPro" id="IPR016024">
    <property type="entry name" value="ARM-type_fold"/>
</dbReference>
<proteinExistence type="predicted"/>
<reference evidence="2 3" key="1">
    <citation type="journal article" date="2023" name="Hortic Res">
        <title>The complete reference genome for grapevine (Vitis vinifera L.) genetics and breeding.</title>
        <authorList>
            <person name="Shi X."/>
            <person name="Cao S."/>
            <person name="Wang X."/>
            <person name="Huang S."/>
            <person name="Wang Y."/>
            <person name="Liu Z."/>
            <person name="Liu W."/>
            <person name="Leng X."/>
            <person name="Peng Y."/>
            <person name="Wang N."/>
            <person name="Wang Y."/>
            <person name="Ma Z."/>
            <person name="Xu X."/>
            <person name="Zhang F."/>
            <person name="Xue H."/>
            <person name="Zhong H."/>
            <person name="Wang Y."/>
            <person name="Zhang K."/>
            <person name="Velt A."/>
            <person name="Avia K."/>
            <person name="Holtgrawe D."/>
            <person name="Grimplet J."/>
            <person name="Matus J.T."/>
            <person name="Ware D."/>
            <person name="Wu X."/>
            <person name="Wang H."/>
            <person name="Liu C."/>
            <person name="Fang Y."/>
            <person name="Rustenholz C."/>
            <person name="Cheng Z."/>
            <person name="Xiao H."/>
            <person name="Zhou Y."/>
        </authorList>
    </citation>
    <scope>NUCLEOTIDE SEQUENCE [LARGE SCALE GENOMIC DNA]</scope>
    <source>
        <strain evidence="3">cv. Pinot noir / PN40024</strain>
        <tissue evidence="2">Leaf</tissue>
    </source>
</reference>
<keyword evidence="3" id="KW-1185">Reference proteome</keyword>
<dbReference type="InterPro" id="IPR052575">
    <property type="entry name" value="SSU_processome_comp_20"/>
</dbReference>